<reference evidence="2 3" key="1">
    <citation type="submission" date="2023-07" db="EMBL/GenBank/DDBJ databases">
        <title>Sorghum-associated microbial communities from plants grown in Nebraska, USA.</title>
        <authorList>
            <person name="Schachtman D."/>
        </authorList>
    </citation>
    <scope>NUCLEOTIDE SEQUENCE [LARGE SCALE GENOMIC DNA]</scope>
    <source>
        <strain evidence="2 3">BE211</strain>
    </source>
</reference>
<keyword evidence="1" id="KW-1133">Transmembrane helix</keyword>
<gene>
    <name evidence="2" type="ORF">J2X07_003118</name>
</gene>
<evidence type="ECO:0000256" key="1">
    <source>
        <dbReference type="SAM" id="Phobius"/>
    </source>
</evidence>
<sequence>MQNHFLFLSWSVLGPFIAFIFCFSLFLFFSSKKKSKDTRLIDVFTNILIIIGAIAWVVITSK</sequence>
<name>A0ABU1U3S5_9BACL</name>
<protein>
    <submittedName>
        <fullName evidence="2">Uncharacterized protein</fullName>
    </submittedName>
</protein>
<evidence type="ECO:0000313" key="3">
    <source>
        <dbReference type="Proteomes" id="UP001258181"/>
    </source>
</evidence>
<keyword evidence="1" id="KW-0812">Transmembrane</keyword>
<comment type="caution">
    <text evidence="2">The sequence shown here is derived from an EMBL/GenBank/DDBJ whole genome shotgun (WGS) entry which is preliminary data.</text>
</comment>
<feature type="transmembrane region" description="Helical" evidence="1">
    <location>
        <begin position="40"/>
        <end position="59"/>
    </location>
</feature>
<keyword evidence="3" id="KW-1185">Reference proteome</keyword>
<proteinExistence type="predicted"/>
<dbReference type="EMBL" id="JAVDWA010000006">
    <property type="protein sequence ID" value="MDR7074123.1"/>
    <property type="molecule type" value="Genomic_DNA"/>
</dbReference>
<organism evidence="2 3">
    <name type="scientific">Fictibacillus barbaricus</name>
    <dbReference type="NCBI Taxonomy" id="182136"/>
    <lineage>
        <taxon>Bacteria</taxon>
        <taxon>Bacillati</taxon>
        <taxon>Bacillota</taxon>
        <taxon>Bacilli</taxon>
        <taxon>Bacillales</taxon>
        <taxon>Fictibacillaceae</taxon>
        <taxon>Fictibacillus</taxon>
    </lineage>
</organism>
<feature type="transmembrane region" description="Helical" evidence="1">
    <location>
        <begin position="6"/>
        <end position="28"/>
    </location>
</feature>
<dbReference type="Proteomes" id="UP001258181">
    <property type="component" value="Unassembled WGS sequence"/>
</dbReference>
<dbReference type="RefSeq" id="WP_310260574.1">
    <property type="nucleotide sequence ID" value="NZ_JAVDWA010000006.1"/>
</dbReference>
<evidence type="ECO:0000313" key="2">
    <source>
        <dbReference type="EMBL" id="MDR7074123.1"/>
    </source>
</evidence>
<accession>A0ABU1U3S5</accession>
<keyword evidence="1" id="KW-0472">Membrane</keyword>